<reference evidence="3 4" key="1">
    <citation type="submission" date="2019-03" db="EMBL/GenBank/DDBJ databases">
        <title>Genomic Encyclopedia of Type Strains, Phase IV (KMG-IV): sequencing the most valuable type-strain genomes for metagenomic binning, comparative biology and taxonomic classification.</title>
        <authorList>
            <person name="Goeker M."/>
        </authorList>
    </citation>
    <scope>NUCLEOTIDE SEQUENCE [LARGE SCALE GENOMIC DNA]</scope>
    <source>
        <strain evidence="3 4">DSM 21944</strain>
    </source>
</reference>
<evidence type="ECO:0000313" key="3">
    <source>
        <dbReference type="EMBL" id="TCS97560.1"/>
    </source>
</evidence>
<evidence type="ECO:0000256" key="1">
    <source>
        <dbReference type="SAM" id="MobiDB-lite"/>
    </source>
</evidence>
<evidence type="ECO:0000256" key="2">
    <source>
        <dbReference type="SAM" id="Phobius"/>
    </source>
</evidence>
<keyword evidence="2" id="KW-0472">Membrane</keyword>
<keyword evidence="2" id="KW-1133">Transmembrane helix</keyword>
<dbReference type="EMBL" id="SMAF01000012">
    <property type="protein sequence ID" value="TCS97560.1"/>
    <property type="molecule type" value="Genomic_DNA"/>
</dbReference>
<accession>A0A4R3LDU7</accession>
<feature type="transmembrane region" description="Helical" evidence="2">
    <location>
        <begin position="55"/>
        <end position="72"/>
    </location>
</feature>
<feature type="region of interest" description="Disordered" evidence="1">
    <location>
        <begin position="1"/>
        <end position="23"/>
    </location>
</feature>
<organism evidence="3 4">
    <name type="scientific">Pseudofulvimonas gallinarii</name>
    <dbReference type="NCBI Taxonomy" id="634155"/>
    <lineage>
        <taxon>Bacteria</taxon>
        <taxon>Pseudomonadati</taxon>
        <taxon>Pseudomonadota</taxon>
        <taxon>Gammaproteobacteria</taxon>
        <taxon>Lysobacterales</taxon>
        <taxon>Rhodanobacteraceae</taxon>
        <taxon>Pseudofulvimonas</taxon>
    </lineage>
</organism>
<dbReference type="Proteomes" id="UP000294599">
    <property type="component" value="Unassembled WGS sequence"/>
</dbReference>
<sequence length="197" mass="21868">MSEPSDPREPTPHMRRLAASMSRSRDALRTLPGMLSRSLAPSAGGKHRIWRDLRLMLVALVPFVVAVVVMVMRGGHGAWVIVQAAPPPWQADAGIDPRIRELIGETVVFERTRLRGPDPFACKGARYREFDMAVQGVFQGALSDDPRLAQRAATLGLDGPEVRTLRIDCDNASFDFHRVDNRLLLMLDGAILRLVPR</sequence>
<dbReference type="RefSeq" id="WP_123523031.1">
    <property type="nucleotide sequence ID" value="NZ_JBHLWF010000014.1"/>
</dbReference>
<keyword evidence="2" id="KW-0812">Transmembrane</keyword>
<gene>
    <name evidence="3" type="ORF">EDC25_11241</name>
</gene>
<name>A0A4R3LDU7_9GAMM</name>
<proteinExistence type="predicted"/>
<evidence type="ECO:0000313" key="4">
    <source>
        <dbReference type="Proteomes" id="UP000294599"/>
    </source>
</evidence>
<keyword evidence="4" id="KW-1185">Reference proteome</keyword>
<protein>
    <submittedName>
        <fullName evidence="3">Uncharacterized protein</fullName>
    </submittedName>
</protein>
<dbReference type="AlphaFoldDB" id="A0A4R3LDU7"/>
<comment type="caution">
    <text evidence="3">The sequence shown here is derived from an EMBL/GenBank/DDBJ whole genome shotgun (WGS) entry which is preliminary data.</text>
</comment>
<feature type="compositionally biased region" description="Basic and acidic residues" evidence="1">
    <location>
        <begin position="1"/>
        <end position="12"/>
    </location>
</feature>